<evidence type="ECO:0000256" key="5">
    <source>
        <dbReference type="ARBA" id="ARBA00023001"/>
    </source>
</evidence>
<feature type="domain" description="CBM3" evidence="11">
    <location>
        <begin position="638"/>
        <end position="788"/>
    </location>
</feature>
<evidence type="ECO:0000256" key="6">
    <source>
        <dbReference type="ARBA" id="ARBA00023277"/>
    </source>
</evidence>
<dbReference type="PROSITE" id="PS51760">
    <property type="entry name" value="GH10_2"/>
    <property type="match status" value="1"/>
</dbReference>
<evidence type="ECO:0000256" key="2">
    <source>
        <dbReference type="ARBA" id="ARBA00022729"/>
    </source>
</evidence>
<dbReference type="InterPro" id="IPR005102">
    <property type="entry name" value="Carbo-bd_X2"/>
</dbReference>
<dbReference type="SMART" id="SM01067">
    <property type="entry name" value="CBM_3"/>
    <property type="match status" value="1"/>
</dbReference>
<dbReference type="OrthoDB" id="9809277at2"/>
<dbReference type="SUPFAM" id="SSF51445">
    <property type="entry name" value="(Trans)glycosidases"/>
    <property type="match status" value="1"/>
</dbReference>
<organism evidence="13 14">
    <name type="scientific">[Clostridium] cellulosi</name>
    <dbReference type="NCBI Taxonomy" id="29343"/>
    <lineage>
        <taxon>Bacteria</taxon>
        <taxon>Bacillati</taxon>
        <taxon>Bacillota</taxon>
        <taxon>Clostridia</taxon>
        <taxon>Eubacteriales</taxon>
        <taxon>Oscillospiraceae</taxon>
        <taxon>Oscillospiraceae incertae sedis</taxon>
    </lineage>
</organism>
<dbReference type="Pfam" id="PF03442">
    <property type="entry name" value="CBM_X2"/>
    <property type="match status" value="1"/>
</dbReference>
<evidence type="ECO:0000313" key="13">
    <source>
        <dbReference type="EMBL" id="CDZ24785.1"/>
    </source>
</evidence>
<comment type="similarity">
    <text evidence="1 9">Belongs to the glycosyl hydrolase 10 (cellulase F) family.</text>
</comment>
<dbReference type="InterPro" id="IPR008965">
    <property type="entry name" value="CBM2/CBM3_carb-bd_dom_sf"/>
</dbReference>
<name>A0A078KUE5_9FIRM</name>
<dbReference type="PROSITE" id="PS51172">
    <property type="entry name" value="CBM3"/>
    <property type="match status" value="1"/>
</dbReference>
<dbReference type="Proteomes" id="UP000032431">
    <property type="component" value="Chromosome I"/>
</dbReference>
<dbReference type="Gene3D" id="2.60.120.260">
    <property type="entry name" value="Galactose-binding domain-like"/>
    <property type="match status" value="1"/>
</dbReference>
<dbReference type="SMART" id="SM00633">
    <property type="entry name" value="Glyco_10"/>
    <property type="match status" value="1"/>
</dbReference>
<keyword evidence="8 9" id="KW-0624">Polysaccharide degradation</keyword>
<dbReference type="STRING" id="29343.CCDG5_1677"/>
<dbReference type="InterPro" id="IPR008979">
    <property type="entry name" value="Galactose-bd-like_sf"/>
</dbReference>
<keyword evidence="7 9" id="KW-0326">Glycosidase</keyword>
<evidence type="ECO:0000259" key="12">
    <source>
        <dbReference type="PROSITE" id="PS51760"/>
    </source>
</evidence>
<dbReference type="KEGG" id="ccel:CCDG5_1677"/>
<accession>A0A078KUE5</accession>
<keyword evidence="2 10" id="KW-0732">Signal</keyword>
<evidence type="ECO:0000256" key="1">
    <source>
        <dbReference type="ARBA" id="ARBA00007495"/>
    </source>
</evidence>
<dbReference type="Gene3D" id="3.20.20.80">
    <property type="entry name" value="Glycosidases"/>
    <property type="match status" value="1"/>
</dbReference>
<dbReference type="InterPro" id="IPR017853">
    <property type="entry name" value="GH"/>
</dbReference>
<dbReference type="InterPro" id="IPR044846">
    <property type="entry name" value="GH10"/>
</dbReference>
<feature type="domain" description="GH10" evidence="12">
    <location>
        <begin position="195"/>
        <end position="527"/>
    </location>
</feature>
<comment type="catalytic activity">
    <reaction evidence="9">
        <text>Endohydrolysis of (1-&gt;4)-beta-D-xylosidic linkages in xylans.</text>
        <dbReference type="EC" id="3.2.1.8"/>
    </reaction>
</comment>
<reference evidence="14" key="1">
    <citation type="submission" date="2014-07" db="EMBL/GenBank/DDBJ databases">
        <authorList>
            <person name="Wibberg D."/>
        </authorList>
    </citation>
    <scope>NUCLEOTIDE SEQUENCE [LARGE SCALE GENOMIC DNA]</scope>
    <source>
        <strain evidence="14">DG5</strain>
    </source>
</reference>
<evidence type="ECO:0000256" key="7">
    <source>
        <dbReference type="ARBA" id="ARBA00023295"/>
    </source>
</evidence>
<dbReference type="PANTHER" id="PTHR31490:SF90">
    <property type="entry name" value="ENDO-1,4-BETA-XYLANASE A"/>
    <property type="match status" value="1"/>
</dbReference>
<dbReference type="Pfam" id="PF02018">
    <property type="entry name" value="CBM_4_9"/>
    <property type="match status" value="1"/>
</dbReference>
<dbReference type="HOGENOM" id="CLU_019681_0_0_9"/>
<dbReference type="SUPFAM" id="SSF81296">
    <property type="entry name" value="E set domains"/>
    <property type="match status" value="1"/>
</dbReference>
<evidence type="ECO:0000313" key="14">
    <source>
        <dbReference type="Proteomes" id="UP000032431"/>
    </source>
</evidence>
<dbReference type="PANTHER" id="PTHR31490">
    <property type="entry name" value="GLYCOSYL HYDROLASE"/>
    <property type="match status" value="1"/>
</dbReference>
<feature type="chain" id="PRO_5001740565" description="Beta-xylanase" evidence="10">
    <location>
        <begin position="34"/>
        <end position="788"/>
    </location>
</feature>
<sequence length="788" mass="86265">MLNFRFLKKTVASVVSVALGLTLLVPVGVTANAADGNLVSNGGFESGTAEGWSPRGGNETLTVTSDTAYSGRYSLLVTDREENWNGASYDLTGIMQAGRTYDITAYVKARAGQSSSHTEQATLTVQRTDSDGEHYDSVAYCVDINENNWTKLSGRYTLTASGQLSGVSVYIESPDDTLEYYIDDVSVVEVEMNPDTDLPSLCEVYQDCFDIGVAVDPVSQLDASDPHSKLIGQHFNSLTAGNVMKISSLQPVEGYFNFTEADRMVDYAIAHHMKIRGHNLLWHNQVPDWFFTDPNNPGRPATRDQLLARLKTHITTVLRHFRDKYGDQNPIYCWDVCNEVISDSHANNGLRGSSENSKWLDIIGPDYIEKAFEYAHEADPNVKLYINDYNIEDNNQKTIDMYNLVKSLLDKGVPIDGIGLQMHINNNYPSVSDVKASIEKFASLGIDLQITEMDCSTQGRTDSAALQVQADKYKALFDVFVSEKQYISSVTFWGISDDASWLGANNAPLLFDSNLKAKPAFYAIAERQTDVSNSTISPTSATFDKNPDNQADITVKLTLNGNTLSGIYNGSYALVKGVDYTVSSDGTTVTILKSYLSSLNTGTVSLKFDFNRGADPSLSVNITDTSSGGQTPGGDQGQTGDLKVQMVNGVLSPTSNTISARIKLINTSDRPIDLSTVKLRYYYTKDGTQQQNFWCDWSSAGTSNVTGTFLTVSGQNADTCLEIGFKSGTGTIAAGAETEIHFRIANADWSNYNQSNDYSFNSTATSYVDWSKMTAYIGDTLVWGNEPV</sequence>
<dbReference type="EC" id="3.2.1.8" evidence="9"/>
<evidence type="ECO:0000256" key="4">
    <source>
        <dbReference type="ARBA" id="ARBA00022801"/>
    </source>
</evidence>
<dbReference type="InterPro" id="IPR003305">
    <property type="entry name" value="CenC_carb-bd"/>
</dbReference>
<dbReference type="Pfam" id="PF00942">
    <property type="entry name" value="CBM_3"/>
    <property type="match status" value="1"/>
</dbReference>
<protein>
    <recommendedName>
        <fullName evidence="9">Beta-xylanase</fullName>
        <ecNumber evidence="9">3.2.1.8</ecNumber>
    </recommendedName>
</protein>
<dbReference type="AlphaFoldDB" id="A0A078KUE5"/>
<dbReference type="EMBL" id="LM995447">
    <property type="protein sequence ID" value="CDZ24785.1"/>
    <property type="molecule type" value="Genomic_DNA"/>
</dbReference>
<dbReference type="SUPFAM" id="SSF49785">
    <property type="entry name" value="Galactose-binding domain-like"/>
    <property type="match status" value="1"/>
</dbReference>
<dbReference type="GO" id="GO:0045493">
    <property type="term" value="P:xylan catabolic process"/>
    <property type="evidence" value="ECO:0007669"/>
    <property type="project" value="UniProtKB-KW"/>
</dbReference>
<keyword evidence="5" id="KW-0136">Cellulose degradation</keyword>
<evidence type="ECO:0000256" key="3">
    <source>
        <dbReference type="ARBA" id="ARBA00022737"/>
    </source>
</evidence>
<evidence type="ECO:0000259" key="11">
    <source>
        <dbReference type="PROSITE" id="PS51172"/>
    </source>
</evidence>
<proteinExistence type="inferred from homology"/>
<dbReference type="Pfam" id="PF00331">
    <property type="entry name" value="Glyco_hydro_10"/>
    <property type="match status" value="1"/>
</dbReference>
<gene>
    <name evidence="13" type="ORF">CCDG5_1677</name>
</gene>
<keyword evidence="4 9" id="KW-0378">Hydrolase</keyword>
<keyword evidence="3" id="KW-0677">Repeat</keyword>
<evidence type="ECO:0000256" key="10">
    <source>
        <dbReference type="SAM" id="SignalP"/>
    </source>
</evidence>
<dbReference type="SUPFAM" id="SSF49384">
    <property type="entry name" value="Carbohydrate-binding domain"/>
    <property type="match status" value="1"/>
</dbReference>
<keyword evidence="6 9" id="KW-0119">Carbohydrate metabolism</keyword>
<dbReference type="Gene3D" id="2.60.40.710">
    <property type="entry name" value="Endoglucanase-like"/>
    <property type="match status" value="1"/>
</dbReference>
<dbReference type="Gene3D" id="2.60.40.10">
    <property type="entry name" value="Immunoglobulins"/>
    <property type="match status" value="1"/>
</dbReference>
<dbReference type="GO" id="GO:0030245">
    <property type="term" value="P:cellulose catabolic process"/>
    <property type="evidence" value="ECO:0007669"/>
    <property type="project" value="UniProtKB-KW"/>
</dbReference>
<evidence type="ECO:0000256" key="8">
    <source>
        <dbReference type="ARBA" id="ARBA00023326"/>
    </source>
</evidence>
<evidence type="ECO:0000256" key="9">
    <source>
        <dbReference type="RuleBase" id="RU361174"/>
    </source>
</evidence>
<dbReference type="InterPro" id="IPR014756">
    <property type="entry name" value="Ig_E-set"/>
</dbReference>
<feature type="signal peptide" evidence="10">
    <location>
        <begin position="1"/>
        <end position="33"/>
    </location>
</feature>
<dbReference type="PATRIC" id="fig|29343.3.peg.1767"/>
<dbReference type="InterPro" id="IPR013783">
    <property type="entry name" value="Ig-like_fold"/>
</dbReference>
<dbReference type="GO" id="GO:0031176">
    <property type="term" value="F:endo-1,4-beta-xylanase activity"/>
    <property type="evidence" value="ECO:0007669"/>
    <property type="project" value="UniProtKB-EC"/>
</dbReference>
<dbReference type="InterPro" id="IPR036966">
    <property type="entry name" value="CBM3_sf"/>
</dbReference>
<dbReference type="GO" id="GO:0030248">
    <property type="term" value="F:cellulose binding"/>
    <property type="evidence" value="ECO:0007669"/>
    <property type="project" value="InterPro"/>
</dbReference>
<keyword evidence="14" id="KW-1185">Reference proteome</keyword>
<dbReference type="InterPro" id="IPR001956">
    <property type="entry name" value="CBM3"/>
</dbReference>
<dbReference type="InterPro" id="IPR001000">
    <property type="entry name" value="GH10_dom"/>
</dbReference>
<dbReference type="PRINTS" id="PR00134">
    <property type="entry name" value="GLHYDRLASE10"/>
</dbReference>